<dbReference type="RefSeq" id="WP_015531149.1">
    <property type="nucleotide sequence ID" value="NZ_AP022660.1"/>
</dbReference>
<dbReference type="Proteomes" id="UP001162960">
    <property type="component" value="Chromosome"/>
</dbReference>
<sequence length="123" mass="14494">MFCLNDTMRYFLCPGKTDMRKGMNSLCGVVHDKMGYDVRLGDVFIFINRQRTTMKLLHAEDGGLVLYIKRLEEGTFRLPSYDKESKSYPMQWRDLVLMVEGINDEPSKRLKRLKALRKSDMQY</sequence>
<dbReference type="EMBL" id="AP022660">
    <property type="protein sequence ID" value="BCA48299.1"/>
    <property type="molecule type" value="Genomic_DNA"/>
</dbReference>
<reference evidence="2 5" key="2">
    <citation type="submission" date="2021-06" db="EMBL/GenBank/DDBJ databases">
        <title>Interrogation of the integrated mobile genetic elements in gut-associated Bacteroides with a consensus prediction approach.</title>
        <authorList>
            <person name="Campbell D.E."/>
            <person name="Leigh J.R."/>
            <person name="Kim T."/>
            <person name="England W."/>
            <person name="Whitaker R.J."/>
            <person name="Degnan P.H."/>
        </authorList>
    </citation>
    <scope>NUCLEOTIDE SEQUENCE</scope>
    <source>
        <strain evidence="3">VPI-3443</strain>
        <strain evidence="2 5">WAL8669</strain>
    </source>
</reference>
<dbReference type="Proteomes" id="UP000500882">
    <property type="component" value="Chromosome"/>
</dbReference>
<dbReference type="Pfam" id="PF05717">
    <property type="entry name" value="TnpB_IS66"/>
    <property type="match status" value="1"/>
</dbReference>
<protein>
    <submittedName>
        <fullName evidence="2">IS66 family insertion sequence element accessory protein TnpB</fullName>
    </submittedName>
    <submittedName>
        <fullName evidence="1">Transposase</fullName>
    </submittedName>
</protein>
<dbReference type="GeneID" id="69589672"/>
<organism evidence="1 4">
    <name type="scientific">Bacteroides thetaiotaomicron</name>
    <dbReference type="NCBI Taxonomy" id="818"/>
    <lineage>
        <taxon>Bacteria</taxon>
        <taxon>Pseudomonadati</taxon>
        <taxon>Bacteroidota</taxon>
        <taxon>Bacteroidia</taxon>
        <taxon>Bacteroidales</taxon>
        <taxon>Bacteroidaceae</taxon>
        <taxon>Bacteroides</taxon>
    </lineage>
</organism>
<dbReference type="NCBIfam" id="NF033819">
    <property type="entry name" value="IS66_TnpB"/>
    <property type="match status" value="1"/>
</dbReference>
<accession>A0A139KWL4</accession>
<evidence type="ECO:0000313" key="4">
    <source>
        <dbReference type="Proteomes" id="UP000500882"/>
    </source>
</evidence>
<evidence type="ECO:0000313" key="2">
    <source>
        <dbReference type="EMBL" id="UYU66302.1"/>
    </source>
</evidence>
<dbReference type="EMBL" id="CP083680">
    <property type="protein sequence ID" value="UYU66302.1"/>
    <property type="molecule type" value="Genomic_DNA"/>
</dbReference>
<reference evidence="1 4" key="1">
    <citation type="submission" date="2020-02" db="EMBL/GenBank/DDBJ databases">
        <title>Whole-genome sequencing and comparative analysis of the genomes of Bacteroides thetaiotaomicron and Escherichia coli isolated from a healthy resident in Vietnam.</title>
        <authorList>
            <person name="Mohsin M."/>
            <person name="Tanaka K."/>
            <person name="Kawahara R."/>
            <person name="Kondo S."/>
            <person name="Noguchi H."/>
            <person name="Motooka D."/>
            <person name="Nakamura S."/>
            <person name="Khong D.T."/>
            <person name="Nguyen T.N."/>
            <person name="Tran H.T."/>
            <person name="Yamamoto Y."/>
        </authorList>
    </citation>
    <scope>NUCLEOTIDE SEQUENCE [LARGE SCALE GENOMIC DNA]</scope>
    <source>
        <strain evidence="1 4">F9-2</strain>
    </source>
</reference>
<dbReference type="EMBL" id="CP083685">
    <property type="protein sequence ID" value="UYU90122.1"/>
    <property type="molecule type" value="Genomic_DNA"/>
</dbReference>
<dbReference type="AlphaFoldDB" id="A0A139KWL4"/>
<dbReference type="PANTHER" id="PTHR36455">
    <property type="match status" value="1"/>
</dbReference>
<dbReference type="PANTHER" id="PTHR36455:SF1">
    <property type="entry name" value="BLR8292 PROTEIN"/>
    <property type="match status" value="1"/>
</dbReference>
<dbReference type="Proteomes" id="UP001156218">
    <property type="component" value="Chromosome"/>
</dbReference>
<proteinExistence type="predicted"/>
<evidence type="ECO:0000313" key="5">
    <source>
        <dbReference type="Proteomes" id="UP001156218"/>
    </source>
</evidence>
<evidence type="ECO:0000313" key="1">
    <source>
        <dbReference type="EMBL" id="BCA48299.1"/>
    </source>
</evidence>
<gene>
    <name evidence="2" type="primary">tnpB</name>
    <name evidence="1" type="ORF">BatF92_02410</name>
    <name evidence="2" type="ORF">KQP68_22550</name>
    <name evidence="3" type="ORF">KQP74_19605</name>
</gene>
<evidence type="ECO:0000313" key="3">
    <source>
        <dbReference type="EMBL" id="UYU90122.1"/>
    </source>
</evidence>
<dbReference type="InterPro" id="IPR008878">
    <property type="entry name" value="Transposase_IS66_Orf2"/>
</dbReference>
<name>A0A139KWL4_BACT4</name>